<dbReference type="AlphaFoldDB" id="A0A8X6PRC7"/>
<dbReference type="EMBL" id="BMAW01117897">
    <property type="protein sequence ID" value="GFT77284.1"/>
    <property type="molecule type" value="Genomic_DNA"/>
</dbReference>
<dbReference type="GO" id="GO:0016042">
    <property type="term" value="P:lipid catabolic process"/>
    <property type="evidence" value="ECO:0007669"/>
    <property type="project" value="TreeGrafter"/>
</dbReference>
<feature type="domain" description="Lipase" evidence="6">
    <location>
        <begin position="64"/>
        <end position="375"/>
    </location>
</feature>
<evidence type="ECO:0000313" key="7">
    <source>
        <dbReference type="EMBL" id="GFT77284.1"/>
    </source>
</evidence>
<dbReference type="InterPro" id="IPR029058">
    <property type="entry name" value="AB_hydrolase_fold"/>
</dbReference>
<comment type="caution">
    <text evidence="7">The sequence shown here is derived from an EMBL/GenBank/DDBJ whole genome shotgun (WGS) entry which is preliminary data.</text>
</comment>
<dbReference type="GO" id="GO:0005615">
    <property type="term" value="C:extracellular space"/>
    <property type="evidence" value="ECO:0007669"/>
    <property type="project" value="TreeGrafter"/>
</dbReference>
<evidence type="ECO:0000259" key="6">
    <source>
        <dbReference type="Pfam" id="PF00151"/>
    </source>
</evidence>
<protein>
    <submittedName>
        <fullName evidence="7">Hepatic triacylglycerol lipase</fullName>
    </submittedName>
</protein>
<name>A0A8X6PRC7_NEPPI</name>
<evidence type="ECO:0000256" key="1">
    <source>
        <dbReference type="ARBA" id="ARBA00004613"/>
    </source>
</evidence>
<dbReference type="InterPro" id="IPR000734">
    <property type="entry name" value="TAG_lipase"/>
</dbReference>
<feature type="chain" id="PRO_5036475858" evidence="5">
    <location>
        <begin position="26"/>
        <end position="384"/>
    </location>
</feature>
<dbReference type="InterPro" id="IPR013818">
    <property type="entry name" value="Lipase"/>
</dbReference>
<proteinExistence type="inferred from homology"/>
<dbReference type="Pfam" id="PF00151">
    <property type="entry name" value="Lipase"/>
    <property type="match status" value="1"/>
</dbReference>
<comment type="subcellular location">
    <subcellularLocation>
        <location evidence="1">Secreted</location>
    </subcellularLocation>
</comment>
<dbReference type="OrthoDB" id="199913at2759"/>
<sequence>MAKHTLLLLSVLTAVGIPLLPTTEAVSIGDIGSAIGQIGSAIGSFIGYVIQSIFNIVREFYFPPQNSNSSIQYPLYTAENPTDPCFLEANEEALERCPFDPTHPLKVLVHGFLTTLEPGNQFEMIKDNLLANFIYNVIIVNWTKYNQPPYTLAAINTQEIGANMAKLLKYLKDTKGVDPRKIHIIGHSLGAHISGVAGTEMPGLGRITGLDPASKSVYPNALFHRLNYTDAIFVDIIHTSNFENEVVRLKNSEEEVRSLALNRGLSDEVPRSLPILAGGQTQPNCDMEPQMIQRSAPVDVRVCNHAAAVNLFLDSINATDCKFLSTECDNYDDFLNGLCPSESAVMSEMGLRAKMITKLPPKSKFYLRTSANPPFCLQDGYKPS</sequence>
<dbReference type="Proteomes" id="UP000887013">
    <property type="component" value="Unassembled WGS sequence"/>
</dbReference>
<keyword evidence="3" id="KW-0964">Secreted</keyword>
<organism evidence="7 8">
    <name type="scientific">Nephila pilipes</name>
    <name type="common">Giant wood spider</name>
    <name type="synonym">Nephila maculata</name>
    <dbReference type="NCBI Taxonomy" id="299642"/>
    <lineage>
        <taxon>Eukaryota</taxon>
        <taxon>Metazoa</taxon>
        <taxon>Ecdysozoa</taxon>
        <taxon>Arthropoda</taxon>
        <taxon>Chelicerata</taxon>
        <taxon>Arachnida</taxon>
        <taxon>Araneae</taxon>
        <taxon>Araneomorphae</taxon>
        <taxon>Entelegynae</taxon>
        <taxon>Araneoidea</taxon>
        <taxon>Nephilidae</taxon>
        <taxon>Nephila</taxon>
    </lineage>
</organism>
<gene>
    <name evidence="7" type="primary">Lipc</name>
    <name evidence="7" type="ORF">NPIL_242111</name>
</gene>
<keyword evidence="8" id="KW-1185">Reference proteome</keyword>
<dbReference type="SUPFAM" id="SSF53474">
    <property type="entry name" value="alpha/beta-Hydrolases"/>
    <property type="match status" value="1"/>
</dbReference>
<comment type="similarity">
    <text evidence="2 4">Belongs to the AB hydrolase superfamily. Lipase family.</text>
</comment>
<dbReference type="GO" id="GO:0016298">
    <property type="term" value="F:lipase activity"/>
    <property type="evidence" value="ECO:0007669"/>
    <property type="project" value="InterPro"/>
</dbReference>
<reference evidence="7" key="1">
    <citation type="submission" date="2020-08" db="EMBL/GenBank/DDBJ databases">
        <title>Multicomponent nature underlies the extraordinary mechanical properties of spider dragline silk.</title>
        <authorList>
            <person name="Kono N."/>
            <person name="Nakamura H."/>
            <person name="Mori M."/>
            <person name="Yoshida Y."/>
            <person name="Ohtoshi R."/>
            <person name="Malay A.D."/>
            <person name="Moran D.A.P."/>
            <person name="Tomita M."/>
            <person name="Numata K."/>
            <person name="Arakawa K."/>
        </authorList>
    </citation>
    <scope>NUCLEOTIDE SEQUENCE</scope>
</reference>
<evidence type="ECO:0000256" key="3">
    <source>
        <dbReference type="ARBA" id="ARBA00022525"/>
    </source>
</evidence>
<evidence type="ECO:0000256" key="5">
    <source>
        <dbReference type="SAM" id="SignalP"/>
    </source>
</evidence>
<accession>A0A8X6PRC7</accession>
<dbReference type="PRINTS" id="PR00821">
    <property type="entry name" value="TAGLIPASE"/>
</dbReference>
<evidence type="ECO:0000256" key="4">
    <source>
        <dbReference type="RuleBase" id="RU004262"/>
    </source>
</evidence>
<keyword evidence="5" id="KW-0732">Signal</keyword>
<dbReference type="Gene3D" id="3.40.50.1820">
    <property type="entry name" value="alpha/beta hydrolase"/>
    <property type="match status" value="1"/>
</dbReference>
<evidence type="ECO:0000313" key="8">
    <source>
        <dbReference type="Proteomes" id="UP000887013"/>
    </source>
</evidence>
<evidence type="ECO:0000256" key="2">
    <source>
        <dbReference type="ARBA" id="ARBA00010701"/>
    </source>
</evidence>
<feature type="signal peptide" evidence="5">
    <location>
        <begin position="1"/>
        <end position="25"/>
    </location>
</feature>
<dbReference type="PANTHER" id="PTHR11610">
    <property type="entry name" value="LIPASE"/>
    <property type="match status" value="1"/>
</dbReference>